<feature type="compositionally biased region" description="Polar residues" evidence="1">
    <location>
        <begin position="12"/>
        <end position="23"/>
    </location>
</feature>
<feature type="compositionally biased region" description="Low complexity" evidence="1">
    <location>
        <begin position="166"/>
        <end position="190"/>
    </location>
</feature>
<feature type="region of interest" description="Disordered" evidence="1">
    <location>
        <begin position="1355"/>
        <end position="1384"/>
    </location>
</feature>
<dbReference type="GeneID" id="68118758"/>
<dbReference type="SMART" id="SM00320">
    <property type="entry name" value="WD40"/>
    <property type="match status" value="2"/>
</dbReference>
<dbReference type="VEuPathDB" id="AmoebaDB:NF0028610"/>
<proteinExistence type="predicted"/>
<evidence type="ECO:0000256" key="1">
    <source>
        <dbReference type="SAM" id="MobiDB-lite"/>
    </source>
</evidence>
<feature type="compositionally biased region" description="Acidic residues" evidence="1">
    <location>
        <begin position="761"/>
        <end position="774"/>
    </location>
</feature>
<dbReference type="PANTHER" id="PTHR13268:SF0">
    <property type="entry name" value="BCAS3 MICROTUBULE ASSOCIATED CELL MIGRATION FACTOR"/>
    <property type="match status" value="1"/>
</dbReference>
<dbReference type="InterPro" id="IPR001680">
    <property type="entry name" value="WD40_rpt"/>
</dbReference>
<keyword evidence="4" id="KW-1185">Reference proteome</keyword>
<gene>
    <name evidence="3" type="ORF">FDP41_011543</name>
</gene>
<dbReference type="RefSeq" id="XP_044567326.1">
    <property type="nucleotide sequence ID" value="XM_044701963.1"/>
</dbReference>
<name>A0A6A5BWZ7_NAEFO</name>
<dbReference type="VEuPathDB" id="AmoebaDB:FDP41_011543"/>
<dbReference type="VEuPathDB" id="AmoebaDB:NfTy_018250"/>
<feature type="region of interest" description="Disordered" evidence="1">
    <location>
        <begin position="157"/>
        <end position="203"/>
    </location>
</feature>
<comment type="caution">
    <text evidence="3">The sequence shown here is derived from an EMBL/GenBank/DDBJ whole genome shotgun (WGS) entry which is preliminary data.</text>
</comment>
<feature type="compositionally biased region" description="Polar residues" evidence="1">
    <location>
        <begin position="1306"/>
        <end position="1334"/>
    </location>
</feature>
<dbReference type="InterPro" id="IPR015943">
    <property type="entry name" value="WD40/YVTN_repeat-like_dom_sf"/>
</dbReference>
<sequence>MSNQKAVGRGNLPSSTPTASVPYNNNNNTSNTSSSFAGNMMNNANTMQPQSDRYIPSTSSSNHQFHYNNSNSSNFLYQHNVASAPPANLMQTSSNSSFSSLSSNSHLYPSVPSSATVNMNASSSLYPTLPKPQPASSLYSRIPTDQNVINQQLYNVPSQKQSKHPSSLPIGNSSSNSNSSNFNNNYNSSNQKKKKKHQQQESSAKIIYDSSAQLISGISNYVKSIPWSNLAKQFNENILQPYVSSIGNGIASISNSDIHTTPSANGILTPYFSNLGELISCELMFLPVVIEQKESAMETTDERLFMVLAFSNGFQIFDVHEPNNVREIITKTCDDWVTAISYPQADENTFSNAVVENEKFEHAQIEPTTLATQLHNISEESSSVHEENDNIQSTVEKLVSSNEEDTNHESSSFDLDYVKTENHSKNVNKKQSFDMDEWYEQLANRYENEDNHLLESRNATLPQTEPSTLYNPTTLPTTLPPPELILEDHNLPIPMPHLVSEPVLTYPPVQVPPSKGPVKMVMLLTKPSKKAIKRSEKRAKLSNNNASWLSYYPMVSLVVESEPNTVHFYSLKYNCFLDDHVTITCRNENSEQPPIIFQMLPSEEAFIITDSSGQIFFYDPCTFELVSQGICFPSITCLQPASKRQATAESESKKKKKTQQSNKAFGQLYGGVIAVRKRFVAFASNTEVLNPVLDFTTKVNSTFTEKSWEVAKKAATGIYKLGDYGFKKASKYWFEGNNGKKKHNSDGSDSDSNDSSSKDSTDEDEEENEDEEEVSLSTLWSGDLPPELAGYERTVGTVEIRDLKTNKVLLHFRAHNEPIAAMAFDRTGTLLCTAPLSGKYLNVFQILPDSGGDMLAGEKNIKLLYRLYRGFTTAHIQDIHFSVNSKWVAACSARGTIHIYAINPTGGPVDPRFHFNGEQYIQSGSPSEGIILNVVARIHDPTSGARKNLLGKSFIHTRSVFQIYTLSEFKIFNRLSTNDDTSEIYYDHQNINNENILVTLNSGILSYYVLKPQLKKKEKATDNLSKTTIGTASSGVSVVSHVDRTQISAEDFELNLSVELLARFDIFLPDTDSNDSQDSPTSVPNFIRNQFNSKRNQQQSISWASLYGKFSDKVEPTHVSRFVDEKQDTLSKWISNVELETYAQPLNPLWATGHFKFRTIKTNIPNRIDNKESSTFDITENGYNQINDISKSLMIKVSNPIPIHKFDNEAEINIPKQEIIDSKTILKAISTPMSATPVESTQANVTQATANAMTLKKSNSPKISPRRSPNISNLDERHVSIANDIESEEEVEEVSSQEEETVESPPKNNSFPTSSIFGLSNIVPPSQATTQPLRSNKDLREDNLLYFSHMDNYFDNAKNKTPPTVPQSSGTTRGNNNENQPLTENFSLSSSIHQDYFHDEEEPKRKSSELELRKQFLQNINLRESINVNHLQDSEEEEEEVDDYFRQM</sequence>
<feature type="compositionally biased region" description="Low complexity" evidence="1">
    <location>
        <begin position="24"/>
        <end position="35"/>
    </location>
</feature>
<evidence type="ECO:0000313" key="4">
    <source>
        <dbReference type="Proteomes" id="UP000444721"/>
    </source>
</evidence>
<dbReference type="GO" id="GO:0005737">
    <property type="term" value="C:cytoplasm"/>
    <property type="evidence" value="ECO:0007669"/>
    <property type="project" value="TreeGrafter"/>
</dbReference>
<dbReference type="InterPro" id="IPR048382">
    <property type="entry name" value="BCAS3_WD40"/>
</dbReference>
<accession>A0A6A5BWZ7</accession>
<dbReference type="Proteomes" id="UP000444721">
    <property type="component" value="Unassembled WGS sequence"/>
</dbReference>
<reference evidence="3 4" key="1">
    <citation type="journal article" date="2019" name="Sci. Rep.">
        <title>Nanopore sequencing improves the draft genome of the human pathogenic amoeba Naegleria fowleri.</title>
        <authorList>
            <person name="Liechti N."/>
            <person name="Schurch N."/>
            <person name="Bruggmann R."/>
            <person name="Wittwer M."/>
        </authorList>
    </citation>
    <scope>NUCLEOTIDE SEQUENCE [LARGE SCALE GENOMIC DNA]</scope>
    <source>
        <strain evidence="3 4">ATCC 30894</strain>
    </source>
</reference>
<dbReference type="PANTHER" id="PTHR13268">
    <property type="entry name" value="BREAST CARCINOMA AMPLIFIED SEQUENCE 3"/>
    <property type="match status" value="1"/>
</dbReference>
<feature type="domain" description="BCAS3 WD40" evidence="2">
    <location>
        <begin position="802"/>
        <end position="914"/>
    </location>
</feature>
<feature type="compositionally biased region" description="Polar residues" evidence="1">
    <location>
        <begin position="1256"/>
        <end position="1273"/>
    </location>
</feature>
<feature type="compositionally biased region" description="Polar residues" evidence="1">
    <location>
        <begin position="1359"/>
        <end position="1384"/>
    </location>
</feature>
<dbReference type="Gene3D" id="2.130.10.10">
    <property type="entry name" value="YVTN repeat-like/Quinoprotein amine dehydrogenase"/>
    <property type="match status" value="1"/>
</dbReference>
<dbReference type="EMBL" id="VFQX01000009">
    <property type="protein sequence ID" value="KAF0982613.1"/>
    <property type="molecule type" value="Genomic_DNA"/>
</dbReference>
<feature type="compositionally biased region" description="Polar residues" evidence="1">
    <location>
        <begin position="36"/>
        <end position="67"/>
    </location>
</feature>
<dbReference type="SUPFAM" id="SSF50978">
    <property type="entry name" value="WD40 repeat-like"/>
    <property type="match status" value="1"/>
</dbReference>
<dbReference type="GO" id="GO:0042594">
    <property type="term" value="P:response to starvation"/>
    <property type="evidence" value="ECO:0007669"/>
    <property type="project" value="TreeGrafter"/>
</dbReference>
<organism evidence="3 4">
    <name type="scientific">Naegleria fowleri</name>
    <name type="common">Brain eating amoeba</name>
    <dbReference type="NCBI Taxonomy" id="5763"/>
    <lineage>
        <taxon>Eukaryota</taxon>
        <taxon>Discoba</taxon>
        <taxon>Heterolobosea</taxon>
        <taxon>Tetramitia</taxon>
        <taxon>Eutetramitia</taxon>
        <taxon>Vahlkampfiidae</taxon>
        <taxon>Naegleria</taxon>
    </lineage>
</organism>
<feature type="compositionally biased region" description="Acidic residues" evidence="1">
    <location>
        <begin position="1285"/>
        <end position="1302"/>
    </location>
</feature>
<dbReference type="OMA" id="FRAHNEP"/>
<dbReference type="OrthoDB" id="25778at2759"/>
<feature type="region of interest" description="Disordered" evidence="1">
    <location>
        <begin position="1"/>
        <end position="67"/>
    </location>
</feature>
<dbReference type="InterPro" id="IPR036322">
    <property type="entry name" value="WD40_repeat_dom_sf"/>
</dbReference>
<evidence type="ECO:0000259" key="2">
    <source>
        <dbReference type="Pfam" id="PF21034"/>
    </source>
</evidence>
<dbReference type="GO" id="GO:0006914">
    <property type="term" value="P:autophagy"/>
    <property type="evidence" value="ECO:0007669"/>
    <property type="project" value="InterPro"/>
</dbReference>
<dbReference type="Pfam" id="PF21034">
    <property type="entry name" value="BCAS3_WD40"/>
    <property type="match status" value="1"/>
</dbReference>
<dbReference type="InterPro" id="IPR045142">
    <property type="entry name" value="BCAS3-like"/>
</dbReference>
<protein>
    <recommendedName>
        <fullName evidence="2">BCAS3 WD40 domain-containing protein</fullName>
    </recommendedName>
</protein>
<evidence type="ECO:0000313" key="3">
    <source>
        <dbReference type="EMBL" id="KAF0982613.1"/>
    </source>
</evidence>
<feature type="region of interest" description="Disordered" evidence="1">
    <location>
        <begin position="738"/>
        <end position="783"/>
    </location>
</feature>
<feature type="region of interest" description="Disordered" evidence="1">
    <location>
        <begin position="1253"/>
        <end position="1337"/>
    </location>
</feature>